<proteinExistence type="predicted"/>
<organism evidence="1 2">
    <name type="scientific">Nepenthes gracilis</name>
    <name type="common">Slender pitcher plant</name>
    <dbReference type="NCBI Taxonomy" id="150966"/>
    <lineage>
        <taxon>Eukaryota</taxon>
        <taxon>Viridiplantae</taxon>
        <taxon>Streptophyta</taxon>
        <taxon>Embryophyta</taxon>
        <taxon>Tracheophyta</taxon>
        <taxon>Spermatophyta</taxon>
        <taxon>Magnoliopsida</taxon>
        <taxon>eudicotyledons</taxon>
        <taxon>Gunneridae</taxon>
        <taxon>Pentapetalae</taxon>
        <taxon>Caryophyllales</taxon>
        <taxon>Nepenthaceae</taxon>
        <taxon>Nepenthes</taxon>
    </lineage>
</organism>
<comment type="caution">
    <text evidence="1">The sequence shown here is derived from an EMBL/GenBank/DDBJ whole genome shotgun (WGS) entry which is preliminary data.</text>
</comment>
<name>A0AAD3XQE4_NEPGR</name>
<accession>A0AAD3XQE4</accession>
<sequence>MDGHLLKKIKRKDLDEVNDEFSDFSLSSPARKIRRLDAELPPIIEEEAAEIALDLEQPDPEIRISSCVEGKSGRSVIEEGPSVWPNKEMAIVLFKPVDSLRNSPSNLSIDPGFISSIKNLAVWQAQSNRAIVDEAEENKNGAEKNECLAVIPWVPSRNPWQGPESEAYQMDAEAMEAASMEIDDDVASVRVGQENEFNSVSSIEGHHHLWQQQHCMIPPIPPQNTSSPILSYR</sequence>
<dbReference type="PANTHER" id="PTHR35510">
    <property type="entry name" value="DBH-LIKE MONOOXYGENASE"/>
    <property type="match status" value="1"/>
</dbReference>
<dbReference type="Proteomes" id="UP001279734">
    <property type="component" value="Unassembled WGS sequence"/>
</dbReference>
<protein>
    <submittedName>
        <fullName evidence="1">Uncharacterized protein</fullName>
    </submittedName>
</protein>
<evidence type="ECO:0000313" key="1">
    <source>
        <dbReference type="EMBL" id="GMH13617.1"/>
    </source>
</evidence>
<keyword evidence="2" id="KW-1185">Reference proteome</keyword>
<dbReference type="EMBL" id="BSYO01000013">
    <property type="protein sequence ID" value="GMH13617.1"/>
    <property type="molecule type" value="Genomic_DNA"/>
</dbReference>
<evidence type="ECO:0000313" key="2">
    <source>
        <dbReference type="Proteomes" id="UP001279734"/>
    </source>
</evidence>
<gene>
    <name evidence="1" type="ORF">Nepgr_015458</name>
</gene>
<reference evidence="1" key="1">
    <citation type="submission" date="2023-05" db="EMBL/GenBank/DDBJ databases">
        <title>Nepenthes gracilis genome sequencing.</title>
        <authorList>
            <person name="Fukushima K."/>
        </authorList>
    </citation>
    <scope>NUCLEOTIDE SEQUENCE</scope>
    <source>
        <strain evidence="1">SING2019-196</strain>
    </source>
</reference>
<dbReference type="PANTHER" id="PTHR35510:SF1">
    <property type="entry name" value="DBH-LIKE MONOOXYGENASE"/>
    <property type="match status" value="1"/>
</dbReference>
<dbReference type="AlphaFoldDB" id="A0AAD3XQE4"/>